<evidence type="ECO:0000313" key="2">
    <source>
        <dbReference type="EMBL" id="SHF21478.1"/>
    </source>
</evidence>
<keyword evidence="3" id="KW-1185">Reference proteome</keyword>
<evidence type="ECO:0000313" key="3">
    <source>
        <dbReference type="Proteomes" id="UP000184485"/>
    </source>
</evidence>
<proteinExistence type="predicted"/>
<dbReference type="InterPro" id="IPR008407">
    <property type="entry name" value="Brnchd-chn_aa_trnsp_AzlD"/>
</dbReference>
<reference evidence="2 3" key="1">
    <citation type="submission" date="2016-11" db="EMBL/GenBank/DDBJ databases">
        <authorList>
            <person name="Jaros S."/>
            <person name="Januszkiewicz K."/>
            <person name="Wedrychowicz H."/>
        </authorList>
    </citation>
    <scope>NUCLEOTIDE SEQUENCE [LARGE SCALE GENOMIC DNA]</scope>
    <source>
        <strain evidence="2 3">DSM 19436</strain>
    </source>
</reference>
<dbReference type="RefSeq" id="WP_073052410.1">
    <property type="nucleotide sequence ID" value="NZ_FQUP01000001.1"/>
</dbReference>
<keyword evidence="1" id="KW-1133">Transmembrane helix</keyword>
<accession>A0A1M4ZTZ8</accession>
<dbReference type="EMBL" id="FQUP01000001">
    <property type="protein sequence ID" value="SHF21478.1"/>
    <property type="molecule type" value="Genomic_DNA"/>
</dbReference>
<dbReference type="Pfam" id="PF05437">
    <property type="entry name" value="AzlD"/>
    <property type="match status" value="1"/>
</dbReference>
<dbReference type="OrthoDB" id="7679326at2"/>
<dbReference type="STRING" id="1122133.SAMN02745157_1920"/>
<protein>
    <submittedName>
        <fullName evidence="2">Uncharacterized membrane protein</fullName>
    </submittedName>
</protein>
<dbReference type="Proteomes" id="UP000184485">
    <property type="component" value="Unassembled WGS sequence"/>
</dbReference>
<organism evidence="2 3">
    <name type="scientific">Kaistia soli DSM 19436</name>
    <dbReference type="NCBI Taxonomy" id="1122133"/>
    <lineage>
        <taxon>Bacteria</taxon>
        <taxon>Pseudomonadati</taxon>
        <taxon>Pseudomonadota</taxon>
        <taxon>Alphaproteobacteria</taxon>
        <taxon>Hyphomicrobiales</taxon>
        <taxon>Kaistiaceae</taxon>
        <taxon>Kaistia</taxon>
    </lineage>
</organism>
<feature type="transmembrane region" description="Helical" evidence="1">
    <location>
        <begin position="44"/>
        <end position="63"/>
    </location>
</feature>
<gene>
    <name evidence="2" type="ORF">SAMN02745157_1920</name>
</gene>
<dbReference type="AlphaFoldDB" id="A0A1M4ZTZ8"/>
<feature type="transmembrane region" description="Helical" evidence="1">
    <location>
        <begin position="87"/>
        <end position="104"/>
    </location>
</feature>
<name>A0A1M4ZTZ8_9HYPH</name>
<evidence type="ECO:0000256" key="1">
    <source>
        <dbReference type="SAM" id="Phobius"/>
    </source>
</evidence>
<sequence length="106" mass="11179">MSVDPTTTSGLAVIILAMAVAAYLTRISGFFLMRFVAVTPRVEAWLKALPLAIMGSILAPIAAHGGPAEYAGFAATIAMFLWRRNDILAAFAGMAAVAVMRLSFGF</sequence>
<keyword evidence="1" id="KW-0812">Transmembrane</keyword>
<keyword evidence="1" id="KW-0472">Membrane</keyword>
<feature type="transmembrane region" description="Helical" evidence="1">
    <location>
        <begin position="12"/>
        <end position="32"/>
    </location>
</feature>